<dbReference type="AlphaFoldDB" id="A6JHF7"/>
<protein>
    <submittedName>
        <fullName evidence="1">RCG57788</fullName>
    </submittedName>
</protein>
<reference evidence="2" key="1">
    <citation type="submission" date="2005-09" db="EMBL/GenBank/DDBJ databases">
        <authorList>
            <person name="Mural R.J."/>
            <person name="Li P.W."/>
            <person name="Adams M.D."/>
            <person name="Amanatides P.G."/>
            <person name="Baden-Tillson H."/>
            <person name="Barnstead M."/>
            <person name="Chin S.H."/>
            <person name="Dew I."/>
            <person name="Evans C.A."/>
            <person name="Ferriera S."/>
            <person name="Flanigan M."/>
            <person name="Fosler C."/>
            <person name="Glodek A."/>
            <person name="Gu Z."/>
            <person name="Holt R.A."/>
            <person name="Jennings D."/>
            <person name="Kraft C.L."/>
            <person name="Lu F."/>
            <person name="Nguyen T."/>
            <person name="Nusskern D.R."/>
            <person name="Pfannkoch C.M."/>
            <person name="Sitter C."/>
            <person name="Sutton G.G."/>
            <person name="Venter J.C."/>
            <person name="Wang Z."/>
            <person name="Woodage T."/>
            <person name="Zheng X.H."/>
            <person name="Zhong F."/>
        </authorList>
    </citation>
    <scope>NUCLEOTIDE SEQUENCE [LARGE SCALE GENOMIC DNA]</scope>
    <source>
        <strain>BN</strain>
        <strain evidence="2">Sprague-Dawley</strain>
    </source>
</reference>
<evidence type="ECO:0000313" key="1">
    <source>
        <dbReference type="EMBL" id="EDL94281.1"/>
    </source>
</evidence>
<name>A6JHF7_RAT</name>
<organism evidence="1 2">
    <name type="scientific">Rattus norvegicus</name>
    <name type="common">Rat</name>
    <dbReference type="NCBI Taxonomy" id="10116"/>
    <lineage>
        <taxon>Eukaryota</taxon>
        <taxon>Metazoa</taxon>
        <taxon>Chordata</taxon>
        <taxon>Craniata</taxon>
        <taxon>Vertebrata</taxon>
        <taxon>Euteleostomi</taxon>
        <taxon>Mammalia</taxon>
        <taxon>Eutheria</taxon>
        <taxon>Euarchontoglires</taxon>
        <taxon>Glires</taxon>
        <taxon>Rodentia</taxon>
        <taxon>Myomorpha</taxon>
        <taxon>Muroidea</taxon>
        <taxon>Muridae</taxon>
        <taxon>Murinae</taxon>
        <taxon>Rattus</taxon>
    </lineage>
</organism>
<sequence length="68" mass="7452">MFYKEHLLMLAPTRGGRSGILSHVSQNTESHYIVRRHAQCYGLSLSHDSRVGNLIPNATVLTAGSSKS</sequence>
<dbReference type="EMBL" id="CH473986">
    <property type="protein sequence ID" value="EDL94281.1"/>
    <property type="molecule type" value="Genomic_DNA"/>
</dbReference>
<gene>
    <name evidence="1" type="ORF">rCG_57788</name>
</gene>
<accession>A6JHF7</accession>
<dbReference type="Proteomes" id="UP000234681">
    <property type="component" value="Chromosome 1"/>
</dbReference>
<evidence type="ECO:0000313" key="2">
    <source>
        <dbReference type="Proteomes" id="UP000234681"/>
    </source>
</evidence>
<proteinExistence type="predicted"/>